<evidence type="ECO:0000256" key="2">
    <source>
        <dbReference type="ARBA" id="ARBA00022723"/>
    </source>
</evidence>
<dbReference type="InterPro" id="IPR001965">
    <property type="entry name" value="Znf_PHD"/>
</dbReference>
<evidence type="ECO:0000256" key="5">
    <source>
        <dbReference type="ARBA" id="ARBA00023242"/>
    </source>
</evidence>
<evidence type="ECO:0000256" key="3">
    <source>
        <dbReference type="ARBA" id="ARBA00022771"/>
    </source>
</evidence>
<evidence type="ECO:0000313" key="8">
    <source>
        <dbReference type="Ensembl" id="ENSGMOP00000023123.1"/>
    </source>
</evidence>
<dbReference type="Ensembl" id="ENSGMOT00000036278.1">
    <property type="protein sequence ID" value="ENSGMOP00000023123.1"/>
    <property type="gene ID" value="ENSGMOG00000022600.1"/>
</dbReference>
<evidence type="ECO:0000256" key="1">
    <source>
        <dbReference type="ARBA" id="ARBA00004123"/>
    </source>
</evidence>
<reference evidence="8" key="2">
    <citation type="submission" date="2025-09" db="UniProtKB">
        <authorList>
            <consortium name="Ensembl"/>
        </authorList>
    </citation>
    <scope>IDENTIFICATION</scope>
</reference>
<keyword evidence="9" id="KW-1185">Reference proteome</keyword>
<feature type="compositionally biased region" description="Basic residues" evidence="6">
    <location>
        <begin position="149"/>
        <end position="160"/>
    </location>
</feature>
<keyword evidence="2" id="KW-0479">Metal-binding</keyword>
<evidence type="ECO:0000259" key="7">
    <source>
        <dbReference type="PROSITE" id="PS51805"/>
    </source>
</evidence>
<organism evidence="8 9">
    <name type="scientific">Gadus morhua</name>
    <name type="common">Atlantic cod</name>
    <dbReference type="NCBI Taxonomy" id="8049"/>
    <lineage>
        <taxon>Eukaryota</taxon>
        <taxon>Metazoa</taxon>
        <taxon>Chordata</taxon>
        <taxon>Craniata</taxon>
        <taxon>Vertebrata</taxon>
        <taxon>Euteleostomi</taxon>
        <taxon>Actinopterygii</taxon>
        <taxon>Neopterygii</taxon>
        <taxon>Teleostei</taxon>
        <taxon>Neoteleostei</taxon>
        <taxon>Acanthomorphata</taxon>
        <taxon>Zeiogadaria</taxon>
        <taxon>Gadariae</taxon>
        <taxon>Gadiformes</taxon>
        <taxon>Gadoidei</taxon>
        <taxon>Gadidae</taxon>
        <taxon>Gadus</taxon>
    </lineage>
</organism>
<evidence type="ECO:0000256" key="6">
    <source>
        <dbReference type="SAM" id="MobiDB-lite"/>
    </source>
</evidence>
<keyword evidence="5" id="KW-0539">Nucleus</keyword>
<dbReference type="GO" id="GO:0008270">
    <property type="term" value="F:zinc ion binding"/>
    <property type="evidence" value="ECO:0007669"/>
    <property type="project" value="UniProtKB-KW"/>
</dbReference>
<gene>
    <name evidence="8" type="primary">phf11</name>
</gene>
<dbReference type="PANTHER" id="PTHR12420:SF4">
    <property type="entry name" value="PHD FINGER PROTEIN 11"/>
    <property type="match status" value="1"/>
</dbReference>
<proteinExistence type="predicted"/>
<dbReference type="PROSITE" id="PS51805">
    <property type="entry name" value="EPHD"/>
    <property type="match status" value="1"/>
</dbReference>
<evidence type="ECO:0000256" key="4">
    <source>
        <dbReference type="ARBA" id="ARBA00022833"/>
    </source>
</evidence>
<accession>A0A8C5A126</accession>
<protein>
    <recommendedName>
        <fullName evidence="7">PHD-type domain-containing protein</fullName>
    </recommendedName>
</protein>
<dbReference type="Gene3D" id="3.30.40.10">
    <property type="entry name" value="Zinc/RING finger domain, C3HC4 (zinc finger)"/>
    <property type="match status" value="1"/>
</dbReference>
<dbReference type="GeneTree" id="ENSGT00950000182865"/>
<feature type="domain" description="PHD-type" evidence="7">
    <location>
        <begin position="10"/>
        <end position="127"/>
    </location>
</feature>
<dbReference type="Proteomes" id="UP000694546">
    <property type="component" value="Chromosome 20"/>
</dbReference>
<evidence type="ECO:0000313" key="9">
    <source>
        <dbReference type="Proteomes" id="UP000694546"/>
    </source>
</evidence>
<dbReference type="AlphaFoldDB" id="A0A8C5A126"/>
<dbReference type="GO" id="GO:0005634">
    <property type="term" value="C:nucleus"/>
    <property type="evidence" value="ECO:0007669"/>
    <property type="project" value="UniProtKB-SubCell"/>
</dbReference>
<dbReference type="PANTHER" id="PTHR12420">
    <property type="entry name" value="PHD FINGER PROTEIN"/>
    <property type="match status" value="1"/>
</dbReference>
<reference evidence="8" key="1">
    <citation type="submission" date="2025-08" db="UniProtKB">
        <authorList>
            <consortium name="Ensembl"/>
        </authorList>
    </citation>
    <scope>IDENTIFICATION</scope>
</reference>
<dbReference type="SMART" id="SM00249">
    <property type="entry name" value="PHD"/>
    <property type="match status" value="1"/>
</dbReference>
<comment type="subcellular location">
    <subcellularLocation>
        <location evidence="1">Nucleus</location>
    </subcellularLocation>
</comment>
<feature type="compositionally biased region" description="Polar residues" evidence="6">
    <location>
        <begin position="220"/>
        <end position="234"/>
    </location>
</feature>
<dbReference type="Pfam" id="PF13771">
    <property type="entry name" value="zf-HC5HC2H"/>
    <property type="match status" value="1"/>
</dbReference>
<dbReference type="InterPro" id="IPR013083">
    <property type="entry name" value="Znf_RING/FYVE/PHD"/>
</dbReference>
<dbReference type="InterPro" id="IPR034732">
    <property type="entry name" value="EPHD"/>
</dbReference>
<dbReference type="InterPro" id="IPR051188">
    <property type="entry name" value="PHD-type_Zinc_Finger"/>
</dbReference>
<keyword evidence="3" id="KW-0863">Zinc-finger</keyword>
<feature type="region of interest" description="Disordered" evidence="6">
    <location>
        <begin position="129"/>
        <end position="244"/>
    </location>
</feature>
<keyword evidence="4" id="KW-0862">Zinc</keyword>
<sequence length="301" mass="33177">MESPEVHKKEVQCILCKRPEESLETGPLSTKGPVTAHQNCLLYSSGIYCENTPEHDDLFGFSVKHVQDEARRGYKLKCDDCKKSGATVGCEVKRCTKSFHFPCAIGAGAETVEDEEGRYAVYCKKHRSQNEGGANGVSSADSSDSSTRHSSKVSRRHHERNRGTSHLDNSRNDIATENHETPRHKPFNGDSIPGPSTSSDSRRPLKRGLSYNYNERNDMETATASVSDPATNGAGSEEEDDGTLVDSKRIGSVAEPMRFVVPVMLCNCSETTGTITQLFSYGYRESTLTLATCNKIYVFMK</sequence>
<feature type="compositionally biased region" description="Basic and acidic residues" evidence="6">
    <location>
        <begin position="168"/>
        <end position="183"/>
    </location>
</feature>
<name>A0A8C5A126_GADMO</name>